<feature type="region of interest" description="Disordered" evidence="1">
    <location>
        <begin position="1"/>
        <end position="23"/>
    </location>
</feature>
<feature type="transmembrane region" description="Helical" evidence="2">
    <location>
        <begin position="28"/>
        <end position="50"/>
    </location>
</feature>
<name>A0ABD5W3S1_9EURY</name>
<evidence type="ECO:0000256" key="2">
    <source>
        <dbReference type="SAM" id="Phobius"/>
    </source>
</evidence>
<proteinExistence type="predicted"/>
<reference evidence="3 4" key="1">
    <citation type="journal article" date="2019" name="Int. J. Syst. Evol. Microbiol.">
        <title>The Global Catalogue of Microorganisms (GCM) 10K type strain sequencing project: providing services to taxonomists for standard genome sequencing and annotation.</title>
        <authorList>
            <consortium name="The Broad Institute Genomics Platform"/>
            <consortium name="The Broad Institute Genome Sequencing Center for Infectious Disease"/>
            <person name="Wu L."/>
            <person name="Ma J."/>
        </authorList>
    </citation>
    <scope>NUCLEOTIDE SEQUENCE [LARGE SCALE GENOMIC DNA]</scope>
    <source>
        <strain evidence="3 4">JCM 30072</strain>
    </source>
</reference>
<comment type="caution">
    <text evidence="3">The sequence shown here is derived from an EMBL/GenBank/DDBJ whole genome shotgun (WGS) entry which is preliminary data.</text>
</comment>
<organism evidence="3 4">
    <name type="scientific">Halovenus salina</name>
    <dbReference type="NCBI Taxonomy" id="1510225"/>
    <lineage>
        <taxon>Archaea</taxon>
        <taxon>Methanobacteriati</taxon>
        <taxon>Methanobacteriota</taxon>
        <taxon>Stenosarchaea group</taxon>
        <taxon>Halobacteria</taxon>
        <taxon>Halobacteriales</taxon>
        <taxon>Haloarculaceae</taxon>
        <taxon>Halovenus</taxon>
    </lineage>
</organism>
<evidence type="ECO:0000256" key="1">
    <source>
        <dbReference type="SAM" id="MobiDB-lite"/>
    </source>
</evidence>
<dbReference type="RefSeq" id="WP_382186329.1">
    <property type="nucleotide sequence ID" value="NZ_JBHSZI010000001.1"/>
</dbReference>
<feature type="transmembrane region" description="Helical" evidence="2">
    <location>
        <begin position="56"/>
        <end position="83"/>
    </location>
</feature>
<sequence>MHGIGGQPDWTSEDPQSGSPPSEGKPPLFILGILVPLVLMVVTQLGQALLALGGGGYILALLLASIQFVSPLFSVGLAGILIWMSLDRATATRTSLGEPFEIQRRAISTANSTSKSTSGVWTGCLTTMFRMHHSQSTPLPASTPVARSTTAT</sequence>
<gene>
    <name evidence="3" type="ORF">ACFQQG_15825</name>
</gene>
<feature type="compositionally biased region" description="Polar residues" evidence="1">
    <location>
        <begin position="9"/>
        <end position="20"/>
    </location>
</feature>
<accession>A0ABD5W3S1</accession>
<dbReference type="EMBL" id="JBHSZI010000001">
    <property type="protein sequence ID" value="MFC7059369.1"/>
    <property type="molecule type" value="Genomic_DNA"/>
</dbReference>
<evidence type="ECO:0000313" key="4">
    <source>
        <dbReference type="Proteomes" id="UP001596445"/>
    </source>
</evidence>
<evidence type="ECO:0000313" key="3">
    <source>
        <dbReference type="EMBL" id="MFC7059369.1"/>
    </source>
</evidence>
<dbReference type="AlphaFoldDB" id="A0ABD5W3S1"/>
<keyword evidence="2" id="KW-1133">Transmembrane helix</keyword>
<keyword evidence="2" id="KW-0472">Membrane</keyword>
<protein>
    <submittedName>
        <fullName evidence="3">Uncharacterized protein</fullName>
    </submittedName>
</protein>
<keyword evidence="4" id="KW-1185">Reference proteome</keyword>
<keyword evidence="2" id="KW-0812">Transmembrane</keyword>
<dbReference type="Proteomes" id="UP001596445">
    <property type="component" value="Unassembled WGS sequence"/>
</dbReference>